<accession>A0AAQ3SE61</accession>
<dbReference type="Proteomes" id="UP001341281">
    <property type="component" value="Chromosome 01"/>
</dbReference>
<name>A0AAQ3SE61_PASNO</name>
<protein>
    <submittedName>
        <fullName evidence="1">Uncharacterized protein</fullName>
    </submittedName>
</protein>
<evidence type="ECO:0000313" key="1">
    <source>
        <dbReference type="EMBL" id="WVZ52583.1"/>
    </source>
</evidence>
<gene>
    <name evidence="1" type="ORF">U9M48_003631</name>
</gene>
<reference evidence="1 2" key="1">
    <citation type="submission" date="2024-02" db="EMBL/GenBank/DDBJ databases">
        <title>High-quality chromosome-scale genome assembly of Pensacola bahiagrass (Paspalum notatum Flugge var. saurae).</title>
        <authorList>
            <person name="Vega J.M."/>
            <person name="Podio M."/>
            <person name="Orjuela J."/>
            <person name="Siena L.A."/>
            <person name="Pessino S.C."/>
            <person name="Combes M.C."/>
            <person name="Mariac C."/>
            <person name="Albertini E."/>
            <person name="Pupilli F."/>
            <person name="Ortiz J.P.A."/>
            <person name="Leblanc O."/>
        </authorList>
    </citation>
    <scope>NUCLEOTIDE SEQUENCE [LARGE SCALE GENOMIC DNA]</scope>
    <source>
        <strain evidence="1">R1</strain>
        <tissue evidence="1">Leaf</tissue>
    </source>
</reference>
<dbReference type="AlphaFoldDB" id="A0AAQ3SE61"/>
<proteinExistence type="predicted"/>
<evidence type="ECO:0000313" key="2">
    <source>
        <dbReference type="Proteomes" id="UP001341281"/>
    </source>
</evidence>
<sequence length="93" mass="10921">MFHQTQFSTPRGRPLRSVLAEVEQPWHQHVRDNYNIVILIWEPPSIIISATQMNMDTMEYPYGPTTNTEFELEPFDKLVELEEANISSNYHLS</sequence>
<keyword evidence="2" id="KW-1185">Reference proteome</keyword>
<dbReference type="EMBL" id="CP144745">
    <property type="protein sequence ID" value="WVZ52583.1"/>
    <property type="molecule type" value="Genomic_DNA"/>
</dbReference>
<organism evidence="1 2">
    <name type="scientific">Paspalum notatum var. saurae</name>
    <dbReference type="NCBI Taxonomy" id="547442"/>
    <lineage>
        <taxon>Eukaryota</taxon>
        <taxon>Viridiplantae</taxon>
        <taxon>Streptophyta</taxon>
        <taxon>Embryophyta</taxon>
        <taxon>Tracheophyta</taxon>
        <taxon>Spermatophyta</taxon>
        <taxon>Magnoliopsida</taxon>
        <taxon>Liliopsida</taxon>
        <taxon>Poales</taxon>
        <taxon>Poaceae</taxon>
        <taxon>PACMAD clade</taxon>
        <taxon>Panicoideae</taxon>
        <taxon>Andropogonodae</taxon>
        <taxon>Paspaleae</taxon>
        <taxon>Paspalinae</taxon>
        <taxon>Paspalum</taxon>
    </lineage>
</organism>